<reference evidence="2 4" key="2">
    <citation type="submission" date="2016-10" db="EMBL/GenBank/DDBJ databases">
        <authorList>
            <person name="Varghese N."/>
            <person name="Submissions S."/>
        </authorList>
    </citation>
    <scope>NUCLEOTIDE SEQUENCE [LARGE SCALE GENOMIC DNA]</scope>
    <source>
        <strain evidence="2 4">DSW-5</strain>
    </source>
</reference>
<evidence type="ECO:0000313" key="1">
    <source>
        <dbReference type="EMBL" id="KOY52180.1"/>
    </source>
</evidence>
<organism evidence="1 3">
    <name type="scientific">Polaribacter dokdonensis DSW-5</name>
    <dbReference type="NCBI Taxonomy" id="1300348"/>
    <lineage>
        <taxon>Bacteria</taxon>
        <taxon>Pseudomonadati</taxon>
        <taxon>Bacteroidota</taxon>
        <taxon>Flavobacteriia</taxon>
        <taxon>Flavobacteriales</taxon>
        <taxon>Flavobacteriaceae</taxon>
    </lineage>
</organism>
<dbReference type="InterPro" id="IPR008551">
    <property type="entry name" value="TANGO2"/>
</dbReference>
<dbReference type="Proteomes" id="UP000037716">
    <property type="component" value="Unassembled WGS sequence"/>
</dbReference>
<sequence length="225" mass="25753">MCTVTFLPLEDNGFILTSNRDETPLRKTIPPKSYLENGVEVTYPKDVVAGGTWIGTSSKDRVVCLLNGGFKNHKRNLPYGLSRGVIVKNVLTADDAEVYINRIGLNNIEPFTLILLDWKVELKAFELVWDGETKHFKKLENEPRIWSSSTLYAEDMKQQRQGWFKNWLKNNANFTAENILGFHSNTELGEPEVTIKMKRNLIETVSITSITKIQDQLNMNYIDLL</sequence>
<protein>
    <submittedName>
        <fullName evidence="2">Transport and Golgi organisation 2</fullName>
    </submittedName>
</protein>
<evidence type="ECO:0000313" key="3">
    <source>
        <dbReference type="Proteomes" id="UP000037716"/>
    </source>
</evidence>
<dbReference type="Proteomes" id="UP000183071">
    <property type="component" value="Unassembled WGS sequence"/>
</dbReference>
<dbReference type="OrthoDB" id="4380123at2"/>
<dbReference type="STRING" id="1300348.I602_1740"/>
<evidence type="ECO:0000313" key="2">
    <source>
        <dbReference type="EMBL" id="SED93817.1"/>
    </source>
</evidence>
<dbReference type="PANTHER" id="PTHR17985:SF8">
    <property type="entry name" value="TRANSPORT AND GOLGI ORGANIZATION PROTEIN 2 HOMOLOG"/>
    <property type="match status" value="1"/>
</dbReference>
<dbReference type="RefSeq" id="WP_053974311.1">
    <property type="nucleotide sequence ID" value="NZ_FNUE01000001.1"/>
</dbReference>
<evidence type="ECO:0000313" key="4">
    <source>
        <dbReference type="Proteomes" id="UP000183071"/>
    </source>
</evidence>
<gene>
    <name evidence="1" type="ORF">I602_1740</name>
    <name evidence="2" type="ORF">SAMN05444353_0024</name>
</gene>
<dbReference type="AlphaFoldDB" id="A0A0N0CFP1"/>
<comment type="caution">
    <text evidence="1">The sequence shown here is derived from an EMBL/GenBank/DDBJ whole genome shotgun (WGS) entry which is preliminary data.</text>
</comment>
<keyword evidence="4" id="KW-1185">Reference proteome</keyword>
<dbReference type="EMBL" id="LGBR01000001">
    <property type="protein sequence ID" value="KOY52180.1"/>
    <property type="molecule type" value="Genomic_DNA"/>
</dbReference>
<name>A0A0N0CFP1_9FLAO</name>
<dbReference type="EMBL" id="FNUE01000001">
    <property type="protein sequence ID" value="SED93817.1"/>
    <property type="molecule type" value="Genomic_DNA"/>
</dbReference>
<dbReference type="PATRIC" id="fig|1300348.6.peg.1739"/>
<reference evidence="1 3" key="1">
    <citation type="submission" date="2015-07" db="EMBL/GenBank/DDBJ databases">
        <title>Genome of Polaribacter dokdonenesis DSW-5, isolated from seawater off Dokdo in Korea.</title>
        <authorList>
            <person name="Yoon K."/>
            <person name="Song J.Y."/>
            <person name="Kim J.F."/>
        </authorList>
    </citation>
    <scope>NUCLEOTIDE SEQUENCE [LARGE SCALE GENOMIC DNA]</scope>
    <source>
        <strain evidence="1 3">DSW-5</strain>
    </source>
</reference>
<dbReference type="Pfam" id="PF05742">
    <property type="entry name" value="TANGO2"/>
    <property type="match status" value="1"/>
</dbReference>
<proteinExistence type="predicted"/>
<dbReference type="PANTHER" id="PTHR17985">
    <property type="entry name" value="SER/THR-RICH PROTEIN T10 IN DGCR REGION"/>
    <property type="match status" value="1"/>
</dbReference>
<accession>A0A0N0CFP1</accession>